<feature type="transmembrane region" description="Helical" evidence="1">
    <location>
        <begin position="20"/>
        <end position="38"/>
    </location>
</feature>
<proteinExistence type="predicted"/>
<evidence type="ECO:0000256" key="1">
    <source>
        <dbReference type="SAM" id="Phobius"/>
    </source>
</evidence>
<name>A0A0X3BJ90_9EURY</name>
<dbReference type="GeneID" id="27136439"/>
<accession>A0A0X3BJ90</accession>
<evidence type="ECO:0000313" key="3">
    <source>
        <dbReference type="Proteomes" id="UP000069850"/>
    </source>
</evidence>
<dbReference type="AlphaFoldDB" id="A0A0X3BJ90"/>
<organism evidence="2 3">
    <name type="scientific">Methanoculleus bourgensis</name>
    <dbReference type="NCBI Taxonomy" id="83986"/>
    <lineage>
        <taxon>Archaea</taxon>
        <taxon>Methanobacteriati</taxon>
        <taxon>Methanobacteriota</taxon>
        <taxon>Stenosarchaea group</taxon>
        <taxon>Methanomicrobia</taxon>
        <taxon>Methanomicrobiales</taxon>
        <taxon>Methanomicrobiaceae</taxon>
        <taxon>Methanoculleus</taxon>
    </lineage>
</organism>
<protein>
    <submittedName>
        <fullName evidence="2">Uncharacterized protein</fullName>
    </submittedName>
</protein>
<dbReference type="KEGG" id="mema:MMAB1_0348"/>
<gene>
    <name evidence="2" type="ORF">MMAB1_0348</name>
</gene>
<reference evidence="2 3" key="1">
    <citation type="submission" date="2016-01" db="EMBL/GenBank/DDBJ databases">
        <authorList>
            <person name="Manzoor S."/>
        </authorList>
    </citation>
    <scope>NUCLEOTIDE SEQUENCE [LARGE SCALE GENOMIC DNA]</scope>
    <source>
        <strain evidence="2">Methanoculleus sp MAB1</strain>
    </source>
</reference>
<sequence>MKKTQQKGSKSDDKAWMKWAYVGIALLVAVAMVGSYFAPMFNKGQAAQAGSTALIGYTIRDENGRPLITTDQGLLENEYKKGNAVLLSRGMEVPVGGQISGENIAVLPVVYPSITGFSGFSLLGFEINSISGGLVGMRPGETRTISFAYGENKLEKNLSEEDAEGLGLNFTEWEVGDLIPLGLTTSPDIPVGNDTAETPALRFGKVTAKTSDTMVITYRYGSADVTLNGITG</sequence>
<dbReference type="OrthoDB" id="110609at2157"/>
<dbReference type="EMBL" id="LT158599">
    <property type="protein sequence ID" value="CVK31565.1"/>
    <property type="molecule type" value="Genomic_DNA"/>
</dbReference>
<keyword evidence="1" id="KW-0472">Membrane</keyword>
<evidence type="ECO:0000313" key="2">
    <source>
        <dbReference type="EMBL" id="CVK31565.1"/>
    </source>
</evidence>
<dbReference type="RefSeq" id="WP_062261384.1">
    <property type="nucleotide sequence ID" value="NZ_LT158599.1"/>
</dbReference>
<dbReference type="Proteomes" id="UP000069850">
    <property type="component" value="Chromosome 1"/>
</dbReference>
<keyword evidence="1" id="KW-0812">Transmembrane</keyword>
<keyword evidence="1" id="KW-1133">Transmembrane helix</keyword>